<keyword evidence="3" id="KW-0134">Cell wall</keyword>
<protein>
    <submittedName>
        <fullName evidence="13">Uncharacterized protein</fullName>
    </submittedName>
</protein>
<keyword evidence="6 11" id="KW-0378">Hydrolase</keyword>
<reference evidence="13 14" key="1">
    <citation type="submission" date="2023-10" db="EMBL/GenBank/DDBJ databases">
        <title>Draft Genome Sequence of Candida saopaulonensis from a very Premature Infant with Sepsis.</title>
        <authorList>
            <person name="Ning Y."/>
            <person name="Dai R."/>
            <person name="Xiao M."/>
            <person name="Xu Y."/>
            <person name="Yan Q."/>
            <person name="Zhang L."/>
        </authorList>
    </citation>
    <scope>NUCLEOTIDE SEQUENCE [LARGE SCALE GENOMIC DNA]</scope>
    <source>
        <strain evidence="13 14">19XY460</strain>
    </source>
</reference>
<keyword evidence="5 12" id="KW-0732">Signal</keyword>
<dbReference type="GO" id="GO:0042973">
    <property type="term" value="F:glucan endo-1,3-beta-D-glucosidase activity"/>
    <property type="evidence" value="ECO:0007669"/>
    <property type="project" value="TreeGrafter"/>
</dbReference>
<organism evidence="13 14">
    <name type="scientific">Australozyma saopauloensis</name>
    <dbReference type="NCBI Taxonomy" id="291208"/>
    <lineage>
        <taxon>Eukaryota</taxon>
        <taxon>Fungi</taxon>
        <taxon>Dikarya</taxon>
        <taxon>Ascomycota</taxon>
        <taxon>Saccharomycotina</taxon>
        <taxon>Pichiomycetes</taxon>
        <taxon>Metschnikowiaceae</taxon>
        <taxon>Australozyma</taxon>
    </lineage>
</organism>
<dbReference type="FunFam" id="3.20.20.80:FF:000111">
    <property type="entry name" value="Soluble cell wall protein"/>
    <property type="match status" value="1"/>
</dbReference>
<dbReference type="RefSeq" id="XP_062876554.1">
    <property type="nucleotide sequence ID" value="XM_063020484.1"/>
</dbReference>
<evidence type="ECO:0000256" key="8">
    <source>
        <dbReference type="ARBA" id="ARBA00023295"/>
    </source>
</evidence>
<evidence type="ECO:0000256" key="6">
    <source>
        <dbReference type="ARBA" id="ARBA00022801"/>
    </source>
</evidence>
<evidence type="ECO:0000313" key="13">
    <source>
        <dbReference type="EMBL" id="WPK24171.1"/>
    </source>
</evidence>
<dbReference type="PROSITE" id="PS00587">
    <property type="entry name" value="GLYCOSYL_HYDROL_F17"/>
    <property type="match status" value="1"/>
</dbReference>
<keyword evidence="9" id="KW-0961">Cell wall biogenesis/degradation</keyword>
<proteinExistence type="inferred from homology"/>
<keyword evidence="14" id="KW-1185">Reference proteome</keyword>
<comment type="similarity">
    <text evidence="2 10">Belongs to the glycosyl hydrolase 17 family.</text>
</comment>
<dbReference type="Gene3D" id="3.20.20.80">
    <property type="entry name" value="Glycosidases"/>
    <property type="match status" value="1"/>
</dbReference>
<keyword evidence="7" id="KW-0325">Glycoprotein</keyword>
<feature type="chain" id="PRO_5043433073" evidence="12">
    <location>
        <begin position="18"/>
        <end position="346"/>
    </location>
</feature>
<comment type="subcellular location">
    <subcellularLocation>
        <location evidence="1">Secreted</location>
        <location evidence="1">Cell wall</location>
    </subcellularLocation>
</comment>
<evidence type="ECO:0000256" key="10">
    <source>
        <dbReference type="RuleBase" id="RU004335"/>
    </source>
</evidence>
<accession>A0AAX4H7F8</accession>
<evidence type="ECO:0000256" key="12">
    <source>
        <dbReference type="SAM" id="SignalP"/>
    </source>
</evidence>
<keyword evidence="4" id="KW-0964">Secreted</keyword>
<dbReference type="InterPro" id="IPR000490">
    <property type="entry name" value="Glyco_hydro_17"/>
</dbReference>
<dbReference type="GO" id="GO:0071555">
    <property type="term" value="P:cell wall organization"/>
    <property type="evidence" value="ECO:0007669"/>
    <property type="project" value="UniProtKB-KW"/>
</dbReference>
<keyword evidence="8 11" id="KW-0326">Glycosidase</keyword>
<evidence type="ECO:0000313" key="14">
    <source>
        <dbReference type="Proteomes" id="UP001338582"/>
    </source>
</evidence>
<dbReference type="PANTHER" id="PTHR16631">
    <property type="entry name" value="GLUCAN 1,3-BETA-GLUCOSIDASE"/>
    <property type="match status" value="1"/>
</dbReference>
<dbReference type="SUPFAM" id="SSF51445">
    <property type="entry name" value="(Trans)glycosidases"/>
    <property type="match status" value="1"/>
</dbReference>
<dbReference type="GO" id="GO:0009986">
    <property type="term" value="C:cell surface"/>
    <property type="evidence" value="ECO:0007669"/>
    <property type="project" value="TreeGrafter"/>
</dbReference>
<dbReference type="AlphaFoldDB" id="A0AAX4H7F8"/>
<name>A0AAX4H7F8_9ASCO</name>
<feature type="signal peptide" evidence="12">
    <location>
        <begin position="1"/>
        <end position="17"/>
    </location>
</feature>
<dbReference type="GeneID" id="88172499"/>
<dbReference type="InterPro" id="IPR050732">
    <property type="entry name" value="Beta-glucan_modifiers"/>
</dbReference>
<dbReference type="GO" id="GO:0005576">
    <property type="term" value="C:extracellular region"/>
    <property type="evidence" value="ECO:0007669"/>
    <property type="project" value="UniProtKB-ARBA"/>
</dbReference>
<evidence type="ECO:0000256" key="3">
    <source>
        <dbReference type="ARBA" id="ARBA00022512"/>
    </source>
</evidence>
<evidence type="ECO:0000256" key="9">
    <source>
        <dbReference type="ARBA" id="ARBA00023316"/>
    </source>
</evidence>
<evidence type="ECO:0000256" key="7">
    <source>
        <dbReference type="ARBA" id="ARBA00023180"/>
    </source>
</evidence>
<dbReference type="EMBL" id="CP138895">
    <property type="protein sequence ID" value="WPK24171.1"/>
    <property type="molecule type" value="Genomic_DNA"/>
</dbReference>
<sequence>MLFKSVLAATLAASVLAQPVAHQHHQHEKKDVVQTVVVTVTPGAAAPTAAAAPAAATSAAAAPVSGSSSAPAAASSGSSGSSGSSVGSGAAGAKGITYSPYNGDGSCKSAGQVKSDLAQLKGFNLIRLYGVDCNQVPNVLAALSPGQKIFAGIFNVGNIAGDIGTLASAVSAAGGWSVVDTVSIGNELVNSGQANVGQIQSYVDQGRSALKAAGYNGPVVSVDTFIAVINNPGLCACSDYIAVNAHAFFDGHVVAENAGDWVLQQLQRVSSACGGKKVVITESGWPNRGNANGQCVPGVQQQQAAIASIKSKCGDATILFNAFDDLWKSDNAYTFGAEKYWGIYGN</sequence>
<evidence type="ECO:0000256" key="2">
    <source>
        <dbReference type="ARBA" id="ARBA00008773"/>
    </source>
</evidence>
<dbReference type="InterPro" id="IPR017853">
    <property type="entry name" value="GH"/>
</dbReference>
<evidence type="ECO:0000256" key="11">
    <source>
        <dbReference type="RuleBase" id="RU004336"/>
    </source>
</evidence>
<evidence type="ECO:0000256" key="1">
    <source>
        <dbReference type="ARBA" id="ARBA00004191"/>
    </source>
</evidence>
<dbReference type="PANTHER" id="PTHR16631:SF14">
    <property type="entry name" value="FAMILY 17 GLUCOSIDASE SCW10-RELATED"/>
    <property type="match status" value="1"/>
</dbReference>
<evidence type="ECO:0000256" key="4">
    <source>
        <dbReference type="ARBA" id="ARBA00022525"/>
    </source>
</evidence>
<dbReference type="KEGG" id="asau:88172499"/>
<dbReference type="GO" id="GO:0009277">
    <property type="term" value="C:fungal-type cell wall"/>
    <property type="evidence" value="ECO:0007669"/>
    <property type="project" value="UniProtKB-ARBA"/>
</dbReference>
<dbReference type="Proteomes" id="UP001338582">
    <property type="component" value="Chromosome 2"/>
</dbReference>
<dbReference type="GO" id="GO:0005975">
    <property type="term" value="P:carbohydrate metabolic process"/>
    <property type="evidence" value="ECO:0007669"/>
    <property type="project" value="InterPro"/>
</dbReference>
<evidence type="ECO:0000256" key="5">
    <source>
        <dbReference type="ARBA" id="ARBA00022729"/>
    </source>
</evidence>
<dbReference type="Pfam" id="PF00332">
    <property type="entry name" value="Glyco_hydro_17"/>
    <property type="match status" value="1"/>
</dbReference>
<gene>
    <name evidence="13" type="ORF">PUMCH_001434</name>
</gene>